<dbReference type="GeneID" id="81435500"/>
<gene>
    <name evidence="2" type="ORF">N7496_003392</name>
</gene>
<protein>
    <submittedName>
        <fullName evidence="2">Uncharacterized protein</fullName>
    </submittedName>
</protein>
<evidence type="ECO:0000313" key="3">
    <source>
        <dbReference type="Proteomes" id="UP001147782"/>
    </source>
</evidence>
<feature type="region of interest" description="Disordered" evidence="1">
    <location>
        <begin position="124"/>
        <end position="166"/>
    </location>
</feature>
<name>A0A9W9VHG7_9EURO</name>
<proteinExistence type="predicted"/>
<dbReference type="RefSeq" id="XP_056558535.1">
    <property type="nucleotide sequence ID" value="XM_056696323.1"/>
</dbReference>
<organism evidence="2 3">
    <name type="scientific">Penicillium cataractarum</name>
    <dbReference type="NCBI Taxonomy" id="2100454"/>
    <lineage>
        <taxon>Eukaryota</taxon>
        <taxon>Fungi</taxon>
        <taxon>Dikarya</taxon>
        <taxon>Ascomycota</taxon>
        <taxon>Pezizomycotina</taxon>
        <taxon>Eurotiomycetes</taxon>
        <taxon>Eurotiomycetidae</taxon>
        <taxon>Eurotiales</taxon>
        <taxon>Aspergillaceae</taxon>
        <taxon>Penicillium</taxon>
    </lineage>
</organism>
<feature type="compositionally biased region" description="Basic and acidic residues" evidence="1">
    <location>
        <begin position="157"/>
        <end position="166"/>
    </location>
</feature>
<dbReference type="EMBL" id="JAPZBS010000002">
    <property type="protein sequence ID" value="KAJ5380964.1"/>
    <property type="molecule type" value="Genomic_DNA"/>
</dbReference>
<keyword evidence="3" id="KW-1185">Reference proteome</keyword>
<sequence length="166" mass="18174">MAWSIDSTGLEADHTHEYDLVDTPQQNSGRQPSWAASTGVRLSPVGVSSASYPVSNGRDAALPEMHLEGSQLSLAISPCIRHQRENEAPWKQFHAPFYGNLGGSPSAHHADQNEATFTTMNNSIQREPFHPDSSLRVPSNSANTATNHPWNTPDIRLTQKNDQPHG</sequence>
<reference evidence="2" key="2">
    <citation type="journal article" date="2023" name="IMA Fungus">
        <title>Comparative genomic study of the Penicillium genus elucidates a diverse pangenome and 15 lateral gene transfer events.</title>
        <authorList>
            <person name="Petersen C."/>
            <person name="Sorensen T."/>
            <person name="Nielsen M.R."/>
            <person name="Sondergaard T.E."/>
            <person name="Sorensen J.L."/>
            <person name="Fitzpatrick D.A."/>
            <person name="Frisvad J.C."/>
            <person name="Nielsen K.L."/>
        </authorList>
    </citation>
    <scope>NUCLEOTIDE SEQUENCE</scope>
    <source>
        <strain evidence="2">IBT 29864</strain>
    </source>
</reference>
<dbReference type="Proteomes" id="UP001147782">
    <property type="component" value="Unassembled WGS sequence"/>
</dbReference>
<reference evidence="2" key="1">
    <citation type="submission" date="2022-11" db="EMBL/GenBank/DDBJ databases">
        <authorList>
            <person name="Petersen C."/>
        </authorList>
    </citation>
    <scope>NUCLEOTIDE SEQUENCE</scope>
    <source>
        <strain evidence="2">IBT 29864</strain>
    </source>
</reference>
<evidence type="ECO:0000256" key="1">
    <source>
        <dbReference type="SAM" id="MobiDB-lite"/>
    </source>
</evidence>
<dbReference type="OrthoDB" id="10325287at2759"/>
<accession>A0A9W9VHG7</accession>
<evidence type="ECO:0000313" key="2">
    <source>
        <dbReference type="EMBL" id="KAJ5380964.1"/>
    </source>
</evidence>
<feature type="compositionally biased region" description="Polar residues" evidence="1">
    <location>
        <begin position="136"/>
        <end position="150"/>
    </location>
</feature>
<comment type="caution">
    <text evidence="2">The sequence shown here is derived from an EMBL/GenBank/DDBJ whole genome shotgun (WGS) entry which is preliminary data.</text>
</comment>
<dbReference type="AlphaFoldDB" id="A0A9W9VHG7"/>